<feature type="transmembrane region" description="Helical" evidence="6">
    <location>
        <begin position="167"/>
        <end position="187"/>
    </location>
</feature>
<evidence type="ECO:0000259" key="7">
    <source>
        <dbReference type="Pfam" id="PF10277"/>
    </source>
</evidence>
<dbReference type="PANTHER" id="PTHR21324:SF2">
    <property type="entry name" value="EG:22E5.9 PROTEIN"/>
    <property type="match status" value="1"/>
</dbReference>
<dbReference type="Proteomes" id="UP000030746">
    <property type="component" value="Unassembled WGS sequence"/>
</dbReference>
<dbReference type="KEGG" id="lgi:LOTGIDRAFT_233371"/>
<evidence type="ECO:0000256" key="1">
    <source>
        <dbReference type="ARBA" id="ARBA00004127"/>
    </source>
</evidence>
<feature type="transmembrane region" description="Helical" evidence="6">
    <location>
        <begin position="74"/>
        <end position="94"/>
    </location>
</feature>
<dbReference type="AlphaFoldDB" id="V4BRN7"/>
<keyword evidence="5 6" id="KW-0472">Membrane</keyword>
<dbReference type="RefSeq" id="XP_009057633.1">
    <property type="nucleotide sequence ID" value="XM_009059385.1"/>
</dbReference>
<feature type="transmembrane region" description="Helical" evidence="6">
    <location>
        <begin position="233"/>
        <end position="256"/>
    </location>
</feature>
<evidence type="ECO:0000256" key="6">
    <source>
        <dbReference type="SAM" id="Phobius"/>
    </source>
</evidence>
<evidence type="ECO:0000256" key="2">
    <source>
        <dbReference type="ARBA" id="ARBA00006565"/>
    </source>
</evidence>
<dbReference type="GeneID" id="20249247"/>
<proteinExistence type="inferred from homology"/>
<evidence type="ECO:0000256" key="5">
    <source>
        <dbReference type="ARBA" id="ARBA00023136"/>
    </source>
</evidence>
<protein>
    <recommendedName>
        <fullName evidence="7">CWH43-like N-terminal domain-containing protein</fullName>
    </recommendedName>
</protein>
<keyword evidence="4 6" id="KW-1133">Transmembrane helix</keyword>
<dbReference type="InterPro" id="IPR050911">
    <property type="entry name" value="DRAM/TMEM150_Autophagy_Mod"/>
</dbReference>
<dbReference type="InterPro" id="IPR019402">
    <property type="entry name" value="CWH43_N"/>
</dbReference>
<organism evidence="8 9">
    <name type="scientific">Lottia gigantea</name>
    <name type="common">Giant owl limpet</name>
    <dbReference type="NCBI Taxonomy" id="225164"/>
    <lineage>
        <taxon>Eukaryota</taxon>
        <taxon>Metazoa</taxon>
        <taxon>Spiralia</taxon>
        <taxon>Lophotrochozoa</taxon>
        <taxon>Mollusca</taxon>
        <taxon>Gastropoda</taxon>
        <taxon>Patellogastropoda</taxon>
        <taxon>Lottioidea</taxon>
        <taxon>Lottiidae</taxon>
        <taxon>Lottia</taxon>
    </lineage>
</organism>
<dbReference type="OrthoDB" id="191706at2759"/>
<evidence type="ECO:0000313" key="8">
    <source>
        <dbReference type="EMBL" id="ESO91564.1"/>
    </source>
</evidence>
<evidence type="ECO:0000256" key="3">
    <source>
        <dbReference type="ARBA" id="ARBA00022692"/>
    </source>
</evidence>
<gene>
    <name evidence="8" type="ORF">LOTGIDRAFT_233371</name>
</gene>
<comment type="similarity">
    <text evidence="2">Belongs to the DRAM/TMEM150 family.</text>
</comment>
<keyword evidence="3 6" id="KW-0812">Transmembrane</keyword>
<accession>V4BRN7</accession>
<name>V4BRN7_LOTGI</name>
<feature type="domain" description="CWH43-like N-terminal" evidence="7">
    <location>
        <begin position="73"/>
        <end position="226"/>
    </location>
</feature>
<dbReference type="GO" id="GO:0012505">
    <property type="term" value="C:endomembrane system"/>
    <property type="evidence" value="ECO:0007669"/>
    <property type="project" value="UniProtKB-SubCell"/>
</dbReference>
<evidence type="ECO:0000256" key="4">
    <source>
        <dbReference type="ARBA" id="ARBA00022989"/>
    </source>
</evidence>
<dbReference type="CTD" id="20249247"/>
<feature type="transmembrane region" description="Helical" evidence="6">
    <location>
        <begin position="199"/>
        <end position="221"/>
    </location>
</feature>
<dbReference type="HOGENOM" id="CLU_898000_0_0_1"/>
<comment type="subcellular location">
    <subcellularLocation>
        <location evidence="1">Endomembrane system</location>
        <topology evidence="1">Multi-pass membrane protein</topology>
    </subcellularLocation>
</comment>
<dbReference type="Pfam" id="PF10277">
    <property type="entry name" value="Frag1"/>
    <property type="match status" value="1"/>
</dbReference>
<feature type="transmembrane region" description="Helical" evidence="6">
    <location>
        <begin position="123"/>
        <end position="146"/>
    </location>
</feature>
<dbReference type="EMBL" id="KB202237">
    <property type="protein sequence ID" value="ESO91564.1"/>
    <property type="molecule type" value="Genomic_DNA"/>
</dbReference>
<evidence type="ECO:0000313" key="9">
    <source>
        <dbReference type="Proteomes" id="UP000030746"/>
    </source>
</evidence>
<dbReference type="PANTHER" id="PTHR21324">
    <property type="entry name" value="FASTING-INDUCIBLE INTEGRAL MEMBRANE PROTEIN TM6P1-RELATED"/>
    <property type="match status" value="1"/>
</dbReference>
<keyword evidence="9" id="KW-1185">Reference proteome</keyword>
<sequence length="310" mass="35387">MESTESNGRVVDKNVNNIQNGNNVLSSKITTIEENEVTELEPLRNQPKKEEIEEKTGLKCQCGCLTWLTSKIHFLPIFTAIYILGVFLFTYGIAVEYGHVEPDFPYISYTGVHPPERGWFSQLVNVGAILMAINLYIRFLIIRYIVQTTSQTEATRNLITQAKRVLFLNKLFLTFGWISAFGLSMVANFQTVDMRGMHYTGAALAFGFGFLYCWTQSWVTWKLNKDTLRVPYLISTITEWLSVLMGCAFFTLTYYFDFKKYKLTGPSVELKQCDGAIESPLQHVAMETENHDTSSHDNVVMQPENENEAL</sequence>
<reference evidence="8 9" key="1">
    <citation type="journal article" date="2013" name="Nature">
        <title>Insights into bilaterian evolution from three spiralian genomes.</title>
        <authorList>
            <person name="Simakov O."/>
            <person name="Marletaz F."/>
            <person name="Cho S.J."/>
            <person name="Edsinger-Gonzales E."/>
            <person name="Havlak P."/>
            <person name="Hellsten U."/>
            <person name="Kuo D.H."/>
            <person name="Larsson T."/>
            <person name="Lv J."/>
            <person name="Arendt D."/>
            <person name="Savage R."/>
            <person name="Osoegawa K."/>
            <person name="de Jong P."/>
            <person name="Grimwood J."/>
            <person name="Chapman J.A."/>
            <person name="Shapiro H."/>
            <person name="Aerts A."/>
            <person name="Otillar R.P."/>
            <person name="Terry A.Y."/>
            <person name="Boore J.L."/>
            <person name="Grigoriev I.V."/>
            <person name="Lindberg D.R."/>
            <person name="Seaver E.C."/>
            <person name="Weisblat D.A."/>
            <person name="Putnam N.H."/>
            <person name="Rokhsar D.S."/>
        </authorList>
    </citation>
    <scope>NUCLEOTIDE SEQUENCE [LARGE SCALE GENOMIC DNA]</scope>
</reference>